<feature type="region of interest" description="Disordered" evidence="8">
    <location>
        <begin position="172"/>
        <end position="287"/>
    </location>
</feature>
<dbReference type="PROSITE" id="PS51551">
    <property type="entry name" value="EPHRIN_RBD_2"/>
    <property type="match status" value="1"/>
</dbReference>
<dbReference type="PRINTS" id="PR01347">
    <property type="entry name" value="EPHRIN"/>
</dbReference>
<dbReference type="InterPro" id="IPR008972">
    <property type="entry name" value="Cupredoxin"/>
</dbReference>
<keyword evidence="3 7" id="KW-0472">Membrane</keyword>
<dbReference type="RefSeq" id="XP_012938587.1">
    <property type="nucleotide sequence ID" value="XM_013083133.2"/>
</dbReference>
<dbReference type="SUPFAM" id="SSF49503">
    <property type="entry name" value="Cupredoxins"/>
    <property type="match status" value="1"/>
</dbReference>
<feature type="compositionally biased region" description="Low complexity" evidence="8">
    <location>
        <begin position="231"/>
        <end position="252"/>
    </location>
</feature>
<dbReference type="PANTHER" id="PTHR11304">
    <property type="entry name" value="EPHRIN"/>
    <property type="match status" value="1"/>
</dbReference>
<dbReference type="CDD" id="cd02675">
    <property type="entry name" value="Ephrin_ectodomain"/>
    <property type="match status" value="1"/>
</dbReference>
<reference evidence="12" key="1">
    <citation type="submission" date="2025-08" db="UniProtKB">
        <authorList>
            <consortium name="RefSeq"/>
        </authorList>
    </citation>
    <scope>IDENTIFICATION</scope>
</reference>
<evidence type="ECO:0000256" key="2">
    <source>
        <dbReference type="ARBA" id="ARBA00022729"/>
    </source>
</evidence>
<evidence type="ECO:0000256" key="6">
    <source>
        <dbReference type="PROSITE-ProRule" id="PRU00884"/>
    </source>
</evidence>
<dbReference type="Proteomes" id="UP000694888">
    <property type="component" value="Unplaced"/>
</dbReference>
<feature type="signal peptide" evidence="9">
    <location>
        <begin position="1"/>
        <end position="29"/>
    </location>
</feature>
<feature type="domain" description="Ephrin RBD" evidence="10">
    <location>
        <begin position="29"/>
        <end position="170"/>
    </location>
</feature>
<dbReference type="InterPro" id="IPR001799">
    <property type="entry name" value="Ephrin_RBD"/>
</dbReference>
<evidence type="ECO:0000256" key="7">
    <source>
        <dbReference type="RuleBase" id="RU004375"/>
    </source>
</evidence>
<protein>
    <submittedName>
        <fullName evidence="12">Ephrin-B2</fullName>
    </submittedName>
</protein>
<name>A0ABM1A0X7_APLCA</name>
<feature type="compositionally biased region" description="Low complexity" evidence="8">
    <location>
        <begin position="210"/>
        <end position="221"/>
    </location>
</feature>
<evidence type="ECO:0000256" key="9">
    <source>
        <dbReference type="SAM" id="SignalP"/>
    </source>
</evidence>
<evidence type="ECO:0000313" key="12">
    <source>
        <dbReference type="RefSeq" id="XP_012938587.1"/>
    </source>
</evidence>
<comment type="subcellular location">
    <subcellularLocation>
        <location evidence="1">Membrane</location>
    </subcellularLocation>
</comment>
<proteinExistence type="inferred from homology"/>
<gene>
    <name evidence="12" type="primary">LOC101848357</name>
</gene>
<organism evidence="11 12">
    <name type="scientific">Aplysia californica</name>
    <name type="common">California sea hare</name>
    <dbReference type="NCBI Taxonomy" id="6500"/>
    <lineage>
        <taxon>Eukaryota</taxon>
        <taxon>Metazoa</taxon>
        <taxon>Spiralia</taxon>
        <taxon>Lophotrochozoa</taxon>
        <taxon>Mollusca</taxon>
        <taxon>Gastropoda</taxon>
        <taxon>Heterobranchia</taxon>
        <taxon>Euthyneura</taxon>
        <taxon>Tectipleura</taxon>
        <taxon>Aplysiida</taxon>
        <taxon>Aplysioidea</taxon>
        <taxon>Aplysiidae</taxon>
        <taxon>Aplysia</taxon>
    </lineage>
</organism>
<dbReference type="Gene3D" id="2.60.40.420">
    <property type="entry name" value="Cupredoxins - blue copper proteins"/>
    <property type="match status" value="1"/>
</dbReference>
<sequence length="328" mass="36061">MEGFSLSSVCAMVCTLSVCTLLSIGLADGRNYDVFWNSTANTFDRNNDDHIIEVNLHDRVQIICPHYSDGSVPSSQWEYYLIYKVDKVDYDNCVIDAPREKQLIGNCSRPEKRWAVTLPIFELQSVPGIPDFVLGEDYYFISTSGGRRFNMNNQFEGACKTHNMKMIIQVRRKSTDTDKPTGNGGDSNPGGEATTRRTTGWNPDTRTDNPVPTQRPVTTPRPVRPSRDPPRTTTNTVPSTRSTTPRRPSVDPTDPDKDGDPVPGSDGFPDDNTVIRDGDGPNINSGVIADNGDGANANSALSLHSHYLPCLLTAVVSLSLLLRLVTGR</sequence>
<keyword evidence="5" id="KW-0325">Glycoprotein</keyword>
<evidence type="ECO:0000313" key="11">
    <source>
        <dbReference type="Proteomes" id="UP000694888"/>
    </source>
</evidence>
<keyword evidence="2 9" id="KW-0732">Signal</keyword>
<keyword evidence="4" id="KW-1015">Disulfide bond</keyword>
<keyword evidence="11" id="KW-1185">Reference proteome</keyword>
<comment type="caution">
    <text evidence="6">Lacks conserved residue(s) required for the propagation of feature annotation.</text>
</comment>
<dbReference type="Pfam" id="PF00812">
    <property type="entry name" value="Ephrin"/>
    <property type="match status" value="1"/>
</dbReference>
<dbReference type="GeneID" id="101848357"/>
<evidence type="ECO:0000256" key="5">
    <source>
        <dbReference type="ARBA" id="ARBA00023180"/>
    </source>
</evidence>
<comment type="similarity">
    <text evidence="6 7">Belongs to the ephrin family.</text>
</comment>
<evidence type="ECO:0000256" key="8">
    <source>
        <dbReference type="SAM" id="MobiDB-lite"/>
    </source>
</evidence>
<accession>A0ABM1A0X7</accession>
<dbReference type="InterPro" id="IPR031328">
    <property type="entry name" value="Ephrin"/>
</dbReference>
<evidence type="ECO:0000256" key="1">
    <source>
        <dbReference type="ARBA" id="ARBA00004370"/>
    </source>
</evidence>
<evidence type="ECO:0000259" key="10">
    <source>
        <dbReference type="PROSITE" id="PS51551"/>
    </source>
</evidence>
<feature type="chain" id="PRO_5046884301" evidence="9">
    <location>
        <begin position="30"/>
        <end position="328"/>
    </location>
</feature>
<evidence type="ECO:0000256" key="3">
    <source>
        <dbReference type="ARBA" id="ARBA00023136"/>
    </source>
</evidence>
<dbReference type="PANTHER" id="PTHR11304:SF29">
    <property type="entry name" value="EPHRIN"/>
    <property type="match status" value="1"/>
</dbReference>
<evidence type="ECO:0000256" key="4">
    <source>
        <dbReference type="ARBA" id="ARBA00023157"/>
    </source>
</evidence>